<organism evidence="8 9">
    <name type="scientific">Steinernema carpocapsae</name>
    <name type="common">Entomopathogenic nematode</name>
    <dbReference type="NCBI Taxonomy" id="34508"/>
    <lineage>
        <taxon>Eukaryota</taxon>
        <taxon>Metazoa</taxon>
        <taxon>Ecdysozoa</taxon>
        <taxon>Nematoda</taxon>
        <taxon>Chromadorea</taxon>
        <taxon>Rhabditida</taxon>
        <taxon>Tylenchina</taxon>
        <taxon>Panagrolaimomorpha</taxon>
        <taxon>Strongyloidoidea</taxon>
        <taxon>Steinernematidae</taxon>
        <taxon>Steinernema</taxon>
    </lineage>
</organism>
<dbReference type="GO" id="GO:0005044">
    <property type="term" value="F:scavenger receptor activity"/>
    <property type="evidence" value="ECO:0007669"/>
    <property type="project" value="TreeGrafter"/>
</dbReference>
<dbReference type="PRINTS" id="PR01609">
    <property type="entry name" value="CD36FAMILY"/>
</dbReference>
<dbReference type="InterPro" id="IPR002159">
    <property type="entry name" value="CD36_fam"/>
</dbReference>
<evidence type="ECO:0000313" key="8">
    <source>
        <dbReference type="EMBL" id="TKR80428.1"/>
    </source>
</evidence>
<proteinExistence type="inferred from homology"/>
<comment type="caution">
    <text evidence="8">The sequence shown here is derived from an EMBL/GenBank/DDBJ whole genome shotgun (WGS) entry which is preliminary data.</text>
</comment>
<evidence type="ECO:0000313" key="9">
    <source>
        <dbReference type="Proteomes" id="UP000298663"/>
    </source>
</evidence>
<evidence type="ECO:0000256" key="7">
    <source>
        <dbReference type="SAM" id="Phobius"/>
    </source>
</evidence>
<dbReference type="GO" id="GO:0016020">
    <property type="term" value="C:membrane"/>
    <property type="evidence" value="ECO:0007669"/>
    <property type="project" value="UniProtKB-SubCell"/>
</dbReference>
<dbReference type="OrthoDB" id="18585at2759"/>
<feature type="transmembrane region" description="Helical" evidence="7">
    <location>
        <begin position="533"/>
        <end position="557"/>
    </location>
</feature>
<dbReference type="AlphaFoldDB" id="A0A4U5NCC4"/>
<dbReference type="GO" id="GO:0005737">
    <property type="term" value="C:cytoplasm"/>
    <property type="evidence" value="ECO:0007669"/>
    <property type="project" value="TreeGrafter"/>
</dbReference>
<keyword evidence="5 7" id="KW-0472">Membrane</keyword>
<dbReference type="Proteomes" id="UP000298663">
    <property type="component" value="Unassembled WGS sequence"/>
</dbReference>
<reference evidence="8 9" key="2">
    <citation type="journal article" date="2019" name="G3 (Bethesda)">
        <title>Hybrid Assembly of the Genome of the Entomopathogenic Nematode Steinernema carpocapsae Identifies the X-Chromosome.</title>
        <authorList>
            <person name="Serra L."/>
            <person name="Macchietto M."/>
            <person name="Macias-Munoz A."/>
            <person name="McGill C.J."/>
            <person name="Rodriguez I.M."/>
            <person name="Rodriguez B."/>
            <person name="Murad R."/>
            <person name="Mortazavi A."/>
        </authorList>
    </citation>
    <scope>NUCLEOTIDE SEQUENCE [LARGE SCALE GENOMIC DNA]</scope>
    <source>
        <strain evidence="8 9">ALL</strain>
    </source>
</reference>
<gene>
    <name evidence="8" type="ORF">L596_014502</name>
</gene>
<accession>A0A4U5NCC4</accession>
<dbReference type="PANTHER" id="PTHR11923">
    <property type="entry name" value="SCAVENGER RECEPTOR CLASS B TYPE-1 SR-B1"/>
    <property type="match status" value="1"/>
</dbReference>
<evidence type="ECO:0000256" key="5">
    <source>
        <dbReference type="ARBA" id="ARBA00023136"/>
    </source>
</evidence>
<sequence>MQKKTAVVCSLLNLALFLVGIVLLILGLVFALVKVPDSFDNYAKKNYVVGANADGSMNEFLRRWEWSGSSSKNGTHLEVYMYNYSNTLDVINSGLRPDVTEVGPYTYRQEVHVIKKQFTHLNGTEFFEFSKRKSYIFDPERSCTGCTPEDQFLNPDPVFMAAFNMIGSVEKIEKLLEKFCTEPDGCQFIKNLINMIPKVMALAVEAFQQRGPFLNVKVHEILFDGYKDPLFYKTMLSLEKLFYWAHNETYDPTKVKLMIPQPVYKFLGNNTISYNYTIELGKDDYKKSGQLLKMEGKGGVSEEERELPGNWWNASDDSCDARNAKKLFGTNGDFFHPQIGKSESLAMFVEEACRPLKLNFDRETSASGLPAFHFVLDSSTFDYADPENCGFCKPPGASFYGFSENATCLPSGVLDISQCSPSNLSIIVSNPHFFGAEKNVVHLFPRTKRKSEDREVVTVDVEPRTGTVLKANKRLQINVLFQQFPEIPQYSIMPSGVYPMFWINETYVIGDHDLQLLKDDVFGPEKTLKLVCYIVGVGLGSFLIALSTLMFLCTMCCSRKESKSVRITPAPDASHRQIASIEVSADSELRSRVRREAPRH</sequence>
<evidence type="ECO:0000256" key="3">
    <source>
        <dbReference type="ARBA" id="ARBA00022692"/>
    </source>
</evidence>
<dbReference type="STRING" id="34508.A0A4U5NCC4"/>
<reference evidence="8 9" key="1">
    <citation type="journal article" date="2015" name="Genome Biol.">
        <title>Comparative genomics of Steinernema reveals deeply conserved gene regulatory networks.</title>
        <authorList>
            <person name="Dillman A.R."/>
            <person name="Macchietto M."/>
            <person name="Porter C.F."/>
            <person name="Rogers A."/>
            <person name="Williams B."/>
            <person name="Antoshechkin I."/>
            <person name="Lee M.M."/>
            <person name="Goodwin Z."/>
            <person name="Lu X."/>
            <person name="Lewis E.E."/>
            <person name="Goodrich-Blair H."/>
            <person name="Stock S.P."/>
            <person name="Adams B.J."/>
            <person name="Sternberg P.W."/>
            <person name="Mortazavi A."/>
        </authorList>
    </citation>
    <scope>NUCLEOTIDE SEQUENCE [LARGE SCALE GENOMIC DNA]</scope>
    <source>
        <strain evidence="8 9">ALL</strain>
    </source>
</reference>
<keyword evidence="6" id="KW-0325">Glycoprotein</keyword>
<keyword evidence="3 7" id="KW-0812">Transmembrane</keyword>
<keyword evidence="9" id="KW-1185">Reference proteome</keyword>
<evidence type="ECO:0000256" key="1">
    <source>
        <dbReference type="ARBA" id="ARBA00004370"/>
    </source>
</evidence>
<evidence type="ECO:0000256" key="4">
    <source>
        <dbReference type="ARBA" id="ARBA00022989"/>
    </source>
</evidence>
<dbReference type="EMBL" id="AZBU02000004">
    <property type="protein sequence ID" value="TKR80428.1"/>
    <property type="molecule type" value="Genomic_DNA"/>
</dbReference>
<comment type="similarity">
    <text evidence="2">Belongs to the CD36 family.</text>
</comment>
<protein>
    <recommendedName>
        <fullName evidence="10">Lysosome membrane protein 2</fullName>
    </recommendedName>
</protein>
<comment type="subcellular location">
    <subcellularLocation>
        <location evidence="1">Membrane</location>
    </subcellularLocation>
</comment>
<evidence type="ECO:0000256" key="6">
    <source>
        <dbReference type="ARBA" id="ARBA00023180"/>
    </source>
</evidence>
<dbReference type="PANTHER" id="PTHR11923:SF105">
    <property type="entry name" value="PROTEIN CBR-SCAV-1"/>
    <property type="match status" value="1"/>
</dbReference>
<keyword evidence="4 7" id="KW-1133">Transmembrane helix</keyword>
<dbReference type="Pfam" id="PF01130">
    <property type="entry name" value="CD36"/>
    <property type="match status" value="1"/>
</dbReference>
<evidence type="ECO:0008006" key="10">
    <source>
        <dbReference type="Google" id="ProtNLM"/>
    </source>
</evidence>
<evidence type="ECO:0000256" key="2">
    <source>
        <dbReference type="ARBA" id="ARBA00010532"/>
    </source>
</evidence>
<name>A0A4U5NCC4_STECR</name>